<dbReference type="EMBL" id="RAPN01000001">
    <property type="protein sequence ID" value="RKD92086.1"/>
    <property type="molecule type" value="Genomic_DNA"/>
</dbReference>
<dbReference type="AlphaFoldDB" id="A0A419W9I6"/>
<evidence type="ECO:0000256" key="2">
    <source>
        <dbReference type="ARBA" id="ARBA00022475"/>
    </source>
</evidence>
<dbReference type="GO" id="GO:0005886">
    <property type="term" value="C:plasma membrane"/>
    <property type="evidence" value="ECO:0007669"/>
    <property type="project" value="UniProtKB-SubCell"/>
</dbReference>
<dbReference type="Proteomes" id="UP000283387">
    <property type="component" value="Unassembled WGS sequence"/>
</dbReference>
<gene>
    <name evidence="8" type="ORF">BC643_2456</name>
</gene>
<dbReference type="InterPro" id="IPR007168">
    <property type="entry name" value="Phageshock_PspC_N"/>
</dbReference>
<comment type="subcellular location">
    <subcellularLocation>
        <location evidence="1">Cell membrane</location>
        <topology evidence="1">Single-pass membrane protein</topology>
    </subcellularLocation>
</comment>
<organism evidence="8 9">
    <name type="scientific">Mangrovibacterium diazotrophicum</name>
    <dbReference type="NCBI Taxonomy" id="1261403"/>
    <lineage>
        <taxon>Bacteria</taxon>
        <taxon>Pseudomonadati</taxon>
        <taxon>Bacteroidota</taxon>
        <taxon>Bacteroidia</taxon>
        <taxon>Marinilabiliales</taxon>
        <taxon>Prolixibacteraceae</taxon>
        <taxon>Mangrovibacterium</taxon>
    </lineage>
</organism>
<sequence length="66" mass="7470">MKRLIKSYDRVLAGVCGGITEYISPELDPLIVRILWGIFSFFNPFLVLVYVILALVMPSPQVIESK</sequence>
<evidence type="ECO:0000259" key="7">
    <source>
        <dbReference type="Pfam" id="PF04024"/>
    </source>
</evidence>
<evidence type="ECO:0000256" key="5">
    <source>
        <dbReference type="ARBA" id="ARBA00023136"/>
    </source>
</evidence>
<evidence type="ECO:0000313" key="8">
    <source>
        <dbReference type="EMBL" id="RKD92086.1"/>
    </source>
</evidence>
<dbReference type="OrthoDB" id="5772680at2"/>
<evidence type="ECO:0000256" key="1">
    <source>
        <dbReference type="ARBA" id="ARBA00004162"/>
    </source>
</evidence>
<reference evidence="8 9" key="1">
    <citation type="submission" date="2018-09" db="EMBL/GenBank/DDBJ databases">
        <title>Genomic Encyclopedia of Archaeal and Bacterial Type Strains, Phase II (KMG-II): from individual species to whole genera.</title>
        <authorList>
            <person name="Goeker M."/>
        </authorList>
    </citation>
    <scope>NUCLEOTIDE SEQUENCE [LARGE SCALE GENOMIC DNA]</scope>
    <source>
        <strain evidence="8 9">DSM 27148</strain>
    </source>
</reference>
<feature type="domain" description="Phage shock protein PspC N-terminal" evidence="7">
    <location>
        <begin position="2"/>
        <end position="59"/>
    </location>
</feature>
<proteinExistence type="predicted"/>
<comment type="caution">
    <text evidence="8">The sequence shown here is derived from an EMBL/GenBank/DDBJ whole genome shotgun (WGS) entry which is preliminary data.</text>
</comment>
<dbReference type="Pfam" id="PF04024">
    <property type="entry name" value="PspC"/>
    <property type="match status" value="1"/>
</dbReference>
<dbReference type="RefSeq" id="WP_120273332.1">
    <property type="nucleotide sequence ID" value="NZ_RAPN01000001.1"/>
</dbReference>
<name>A0A419W9I6_9BACT</name>
<protein>
    <submittedName>
        <fullName evidence="8">Phage shock protein C (PspC) family protein</fullName>
    </submittedName>
</protein>
<keyword evidence="3 6" id="KW-0812">Transmembrane</keyword>
<evidence type="ECO:0000313" key="9">
    <source>
        <dbReference type="Proteomes" id="UP000283387"/>
    </source>
</evidence>
<dbReference type="PANTHER" id="PTHR33885:SF3">
    <property type="entry name" value="PHAGE SHOCK PROTEIN C"/>
    <property type="match status" value="1"/>
</dbReference>
<keyword evidence="5 6" id="KW-0472">Membrane</keyword>
<accession>A0A419W9I6</accession>
<keyword evidence="2" id="KW-1003">Cell membrane</keyword>
<dbReference type="InterPro" id="IPR052027">
    <property type="entry name" value="PspC"/>
</dbReference>
<keyword evidence="9" id="KW-1185">Reference proteome</keyword>
<evidence type="ECO:0000256" key="6">
    <source>
        <dbReference type="SAM" id="Phobius"/>
    </source>
</evidence>
<keyword evidence="4 6" id="KW-1133">Transmembrane helix</keyword>
<feature type="transmembrane region" description="Helical" evidence="6">
    <location>
        <begin position="34"/>
        <end position="56"/>
    </location>
</feature>
<evidence type="ECO:0000256" key="4">
    <source>
        <dbReference type="ARBA" id="ARBA00022989"/>
    </source>
</evidence>
<evidence type="ECO:0000256" key="3">
    <source>
        <dbReference type="ARBA" id="ARBA00022692"/>
    </source>
</evidence>
<dbReference type="PANTHER" id="PTHR33885">
    <property type="entry name" value="PHAGE SHOCK PROTEIN C"/>
    <property type="match status" value="1"/>
</dbReference>